<protein>
    <submittedName>
        <fullName evidence="1">Uncharacterized protein</fullName>
    </submittedName>
</protein>
<comment type="caution">
    <text evidence="1">The sequence shown here is derived from an EMBL/GenBank/DDBJ whole genome shotgun (WGS) entry which is preliminary data.</text>
</comment>
<gene>
    <name evidence="1" type="ORF">T02_4212</name>
</gene>
<evidence type="ECO:0000313" key="2">
    <source>
        <dbReference type="Proteomes" id="UP000054721"/>
    </source>
</evidence>
<dbReference type="AlphaFoldDB" id="A0A0V1LIA3"/>
<organism evidence="1 2">
    <name type="scientific">Trichinella nativa</name>
    <dbReference type="NCBI Taxonomy" id="6335"/>
    <lineage>
        <taxon>Eukaryota</taxon>
        <taxon>Metazoa</taxon>
        <taxon>Ecdysozoa</taxon>
        <taxon>Nematoda</taxon>
        <taxon>Enoplea</taxon>
        <taxon>Dorylaimia</taxon>
        <taxon>Trichinellida</taxon>
        <taxon>Trichinellidae</taxon>
        <taxon>Trichinella</taxon>
    </lineage>
</organism>
<proteinExistence type="predicted"/>
<keyword evidence="2" id="KW-1185">Reference proteome</keyword>
<dbReference type="Proteomes" id="UP000054721">
    <property type="component" value="Unassembled WGS sequence"/>
</dbReference>
<reference evidence="1 2" key="1">
    <citation type="submission" date="2015-05" db="EMBL/GenBank/DDBJ databases">
        <title>Evolution of Trichinella species and genotypes.</title>
        <authorList>
            <person name="Korhonen P.K."/>
            <person name="Edoardo P."/>
            <person name="Giuseppe L.R."/>
            <person name="Gasser R.B."/>
        </authorList>
    </citation>
    <scope>NUCLEOTIDE SEQUENCE [LARGE SCALE GENOMIC DNA]</scope>
    <source>
        <strain evidence="1">ISS10</strain>
    </source>
</reference>
<dbReference type="EMBL" id="JYDW01000045">
    <property type="protein sequence ID" value="KRZ59213.1"/>
    <property type="molecule type" value="Genomic_DNA"/>
</dbReference>
<evidence type="ECO:0000313" key="1">
    <source>
        <dbReference type="EMBL" id="KRZ59213.1"/>
    </source>
</evidence>
<accession>A0A0V1LIA3</accession>
<sequence length="124" mass="14964">MGYRLFHIDKEKLSRELCDRETREYVFCTPLLVTDRLMLIKSIFEEKNFSRKFQNFMGYRLAYFLFPDYCGRRTTEWTCSNMYIHSEFSIEIDLCKTGKPWKESAFVATTAKLYLLIRFTFLLS</sequence>
<name>A0A0V1LIA3_9BILA</name>
<dbReference type="OrthoDB" id="5872133at2759"/>